<comment type="caution">
    <text evidence="1">The sequence shown here is derived from an EMBL/GenBank/DDBJ whole genome shotgun (WGS) entry which is preliminary data.</text>
</comment>
<dbReference type="Proteomes" id="UP000294513">
    <property type="component" value="Unassembled WGS sequence"/>
</dbReference>
<dbReference type="SUPFAM" id="SSF49879">
    <property type="entry name" value="SMAD/FHA domain"/>
    <property type="match status" value="1"/>
</dbReference>
<proteinExistence type="predicted"/>
<dbReference type="OrthoDB" id="5142616at2"/>
<protein>
    <submittedName>
        <fullName evidence="1">FHA domain-containing protein</fullName>
    </submittedName>
</protein>
<dbReference type="Gene3D" id="2.60.200.20">
    <property type="match status" value="1"/>
</dbReference>
<sequence>MAPGAQLTFGRGAADLPVDLPLADPGVSRLAGRIRAMDDHWLITNLSRAATYVVENPEGAGEFVKVQPRRLRMPVPFEFSRVVLPAGSGSVSFLVFAPAQLYADPDAPDAGDATAIPFPLDVTAKYFLVLVALCEPRLRDASSVVLPTVPEIIERLAGVPGCAGLTRSAVNFHIDYLAAAKLRVKEPAVDGRAAKADWQRAALVSLALRFNLVRDEHLALLHARG</sequence>
<gene>
    <name evidence="1" type="ORF">E1298_35050</name>
</gene>
<evidence type="ECO:0000313" key="2">
    <source>
        <dbReference type="Proteomes" id="UP000294513"/>
    </source>
</evidence>
<evidence type="ECO:0000313" key="1">
    <source>
        <dbReference type="EMBL" id="TDD72489.1"/>
    </source>
</evidence>
<dbReference type="InterPro" id="IPR008984">
    <property type="entry name" value="SMAD_FHA_dom_sf"/>
</dbReference>
<name>A0A4R5ALU6_9ACTN</name>
<reference evidence="1 2" key="1">
    <citation type="submission" date="2019-03" db="EMBL/GenBank/DDBJ databases">
        <title>Draft genome sequences of novel Actinobacteria.</title>
        <authorList>
            <person name="Sahin N."/>
            <person name="Ay H."/>
            <person name="Saygin H."/>
        </authorList>
    </citation>
    <scope>NUCLEOTIDE SEQUENCE [LARGE SCALE GENOMIC DNA]</scope>
    <source>
        <strain evidence="1 2">H3C3</strain>
    </source>
</reference>
<accession>A0A4R5ALU6</accession>
<organism evidence="1 2">
    <name type="scientific">Actinomadura rubrisoli</name>
    <dbReference type="NCBI Taxonomy" id="2530368"/>
    <lineage>
        <taxon>Bacteria</taxon>
        <taxon>Bacillati</taxon>
        <taxon>Actinomycetota</taxon>
        <taxon>Actinomycetes</taxon>
        <taxon>Streptosporangiales</taxon>
        <taxon>Thermomonosporaceae</taxon>
        <taxon>Actinomadura</taxon>
    </lineage>
</organism>
<dbReference type="AlphaFoldDB" id="A0A4R5ALU6"/>
<dbReference type="EMBL" id="SMKU01000276">
    <property type="protein sequence ID" value="TDD72489.1"/>
    <property type="molecule type" value="Genomic_DNA"/>
</dbReference>
<keyword evidence="2" id="KW-1185">Reference proteome</keyword>